<accession>A0A6C0JPG9</accession>
<organism evidence="1">
    <name type="scientific">viral metagenome</name>
    <dbReference type="NCBI Taxonomy" id="1070528"/>
    <lineage>
        <taxon>unclassified sequences</taxon>
        <taxon>metagenomes</taxon>
        <taxon>organismal metagenomes</taxon>
    </lineage>
</organism>
<protein>
    <submittedName>
        <fullName evidence="1">Uncharacterized protein</fullName>
    </submittedName>
</protein>
<dbReference type="EMBL" id="MN740685">
    <property type="protein sequence ID" value="QHU07665.1"/>
    <property type="molecule type" value="Genomic_DNA"/>
</dbReference>
<dbReference type="Gene3D" id="3.90.940.20">
    <property type="entry name" value="RPB5-like RNA polymerase subunit"/>
    <property type="match status" value="1"/>
</dbReference>
<dbReference type="InterPro" id="IPR035913">
    <property type="entry name" value="RPB5-like_sf"/>
</dbReference>
<evidence type="ECO:0000313" key="1">
    <source>
        <dbReference type="EMBL" id="QHU07665.1"/>
    </source>
</evidence>
<reference evidence="1" key="1">
    <citation type="journal article" date="2020" name="Nature">
        <title>Giant virus diversity and host interactions through global metagenomics.</title>
        <authorList>
            <person name="Schulz F."/>
            <person name="Roux S."/>
            <person name="Paez-Espino D."/>
            <person name="Jungbluth S."/>
            <person name="Walsh D.A."/>
            <person name="Denef V.J."/>
            <person name="McMahon K.D."/>
            <person name="Konstantinidis K.T."/>
            <person name="Eloe-Fadrosh E.A."/>
            <person name="Kyrpides N.C."/>
            <person name="Woyke T."/>
        </authorList>
    </citation>
    <scope>NUCLEOTIDE SEQUENCE</scope>
    <source>
        <strain evidence="1">GVMAG-S-1041349-163</strain>
    </source>
</reference>
<name>A0A6C0JPG9_9ZZZZ</name>
<proteinExistence type="predicted"/>
<sequence>MNNDLLVNKSKKNILEYCKLRGEMRKYVYKDKNVHILKQPEDKNTNVRGGYTSSSYMRLESESNVTIIYWITCLGVKNLKKITESLKFQKQFATKNIIIIYKSKSPGSDNNAKLYMDEFQNIKIEFLSIDELQYNIFDNDLIPSKIRILNEDEVNEMVLFYKNVKMFPKLKPEDNIRRYLDIKKGEIVCFSRIENNSVVSYLRIAS</sequence>
<dbReference type="AlphaFoldDB" id="A0A6C0JPG9"/>